<dbReference type="GO" id="GO:0003700">
    <property type="term" value="F:DNA-binding transcription factor activity"/>
    <property type="evidence" value="ECO:0007669"/>
    <property type="project" value="InterPro"/>
</dbReference>
<dbReference type="Gene3D" id="1.10.10.60">
    <property type="entry name" value="Homeodomain-like"/>
    <property type="match status" value="1"/>
</dbReference>
<dbReference type="InterPro" id="IPR018062">
    <property type="entry name" value="HTH_AraC-typ_CS"/>
</dbReference>
<dbReference type="SUPFAM" id="SSF46689">
    <property type="entry name" value="Homeodomain-like"/>
    <property type="match status" value="2"/>
</dbReference>
<evidence type="ECO:0000313" key="5">
    <source>
        <dbReference type="EMBL" id="AGS33520.1"/>
    </source>
</evidence>
<organism evidence="5 6">
    <name type="scientific">Corynebacterium maris DSM 45190</name>
    <dbReference type="NCBI Taxonomy" id="1224163"/>
    <lineage>
        <taxon>Bacteria</taxon>
        <taxon>Bacillati</taxon>
        <taxon>Actinomycetota</taxon>
        <taxon>Actinomycetes</taxon>
        <taxon>Mycobacteriales</taxon>
        <taxon>Corynebacteriaceae</taxon>
        <taxon>Corynebacterium</taxon>
    </lineage>
</organism>
<proteinExistence type="predicted"/>
<keyword evidence="2" id="KW-0238">DNA-binding</keyword>
<dbReference type="InterPro" id="IPR018060">
    <property type="entry name" value="HTH_AraC"/>
</dbReference>
<evidence type="ECO:0000313" key="6">
    <source>
        <dbReference type="Proteomes" id="UP000015388"/>
    </source>
</evidence>
<dbReference type="InterPro" id="IPR050204">
    <property type="entry name" value="AraC_XylS_family_regulators"/>
</dbReference>
<keyword evidence="3" id="KW-0804">Transcription</keyword>
<dbReference type="GO" id="GO:0043565">
    <property type="term" value="F:sequence-specific DNA binding"/>
    <property type="evidence" value="ECO:0007669"/>
    <property type="project" value="InterPro"/>
</dbReference>
<protein>
    <submittedName>
        <fullName evidence="5">AraC family transcriptional regulator</fullName>
    </submittedName>
</protein>
<evidence type="ECO:0000259" key="4">
    <source>
        <dbReference type="PROSITE" id="PS01124"/>
    </source>
</evidence>
<evidence type="ECO:0000256" key="1">
    <source>
        <dbReference type="ARBA" id="ARBA00023015"/>
    </source>
</evidence>
<feature type="domain" description="HTH araC/xylS-type" evidence="4">
    <location>
        <begin position="99"/>
        <end position="197"/>
    </location>
</feature>
<dbReference type="Pfam" id="PF12833">
    <property type="entry name" value="HTH_18"/>
    <property type="match status" value="1"/>
</dbReference>
<dbReference type="PATRIC" id="fig|1224163.3.peg.36"/>
<dbReference type="RefSeq" id="WP_020933455.1">
    <property type="nucleotide sequence ID" value="NC_021915.1"/>
</dbReference>
<dbReference type="STRING" id="1224163.B841_00185"/>
<sequence length="199" mass="21842">MLQERPAVTHWHAFDELSRRNASIPWDDSVLYLDHGDVMTSAGTAAGLDACLHLVRSQLGSDAAAHVARSLVIAPHRDGGQAQFVERPITPAAENAPIAAVLDWIDEHLEGDLTVARLAEVAHMSTRTFLREFQAATGSGPSAWVRRRRLDEARRLLEVTDHPVEQVAQKVGFGGSATLRQNFRAAFGVPPAAYRSRFF</sequence>
<dbReference type="InterPro" id="IPR029062">
    <property type="entry name" value="Class_I_gatase-like"/>
</dbReference>
<dbReference type="PROSITE" id="PS00041">
    <property type="entry name" value="HTH_ARAC_FAMILY_1"/>
    <property type="match status" value="1"/>
</dbReference>
<keyword evidence="1" id="KW-0805">Transcription regulation</keyword>
<reference evidence="5 6" key="1">
    <citation type="submission" date="2012-11" db="EMBL/GenBank/DDBJ databases">
        <title>The complete genome sequence of Corynebacterium maris Coryn-1 (=DSM 45190).</title>
        <authorList>
            <person name="Schaffert L."/>
            <person name="Albersmeier A."/>
            <person name="Kalinowski J."/>
            <person name="Ruckert C."/>
        </authorList>
    </citation>
    <scope>NUCLEOTIDE SEQUENCE [LARGE SCALE GENOMIC DNA]</scope>
    <source>
        <strain evidence="6">Coryn-1</strain>
    </source>
</reference>
<dbReference type="eggNOG" id="COG4977">
    <property type="taxonomic scope" value="Bacteria"/>
</dbReference>
<dbReference type="PANTHER" id="PTHR46796">
    <property type="entry name" value="HTH-TYPE TRANSCRIPTIONAL ACTIVATOR RHAS-RELATED"/>
    <property type="match status" value="1"/>
</dbReference>
<dbReference type="EMBL" id="CP003924">
    <property type="protein sequence ID" value="AGS33520.1"/>
    <property type="molecule type" value="Genomic_DNA"/>
</dbReference>
<name>S5SZ45_9CORY</name>
<dbReference type="SUPFAM" id="SSF52317">
    <property type="entry name" value="Class I glutamine amidotransferase-like"/>
    <property type="match status" value="1"/>
</dbReference>
<dbReference type="AlphaFoldDB" id="S5SZ45"/>
<dbReference type="InterPro" id="IPR009057">
    <property type="entry name" value="Homeodomain-like_sf"/>
</dbReference>
<keyword evidence="6" id="KW-1185">Reference proteome</keyword>
<dbReference type="HOGENOM" id="CLU_000445_59_1_11"/>
<dbReference type="KEGG" id="cmd:B841_00185"/>
<evidence type="ECO:0000256" key="3">
    <source>
        <dbReference type="ARBA" id="ARBA00023163"/>
    </source>
</evidence>
<dbReference type="SMART" id="SM00342">
    <property type="entry name" value="HTH_ARAC"/>
    <property type="match status" value="1"/>
</dbReference>
<dbReference type="Gene3D" id="3.40.50.880">
    <property type="match status" value="1"/>
</dbReference>
<gene>
    <name evidence="5" type="ORF">B841_00185</name>
</gene>
<dbReference type="Proteomes" id="UP000015388">
    <property type="component" value="Chromosome"/>
</dbReference>
<evidence type="ECO:0000256" key="2">
    <source>
        <dbReference type="ARBA" id="ARBA00023125"/>
    </source>
</evidence>
<dbReference type="PANTHER" id="PTHR46796:SF6">
    <property type="entry name" value="ARAC SUBFAMILY"/>
    <property type="match status" value="1"/>
</dbReference>
<accession>S5SZ45</accession>
<dbReference type="PROSITE" id="PS01124">
    <property type="entry name" value="HTH_ARAC_FAMILY_2"/>
    <property type="match status" value="1"/>
</dbReference>